<organism evidence="1 2">
    <name type="scientific">Batillaria attramentaria</name>
    <dbReference type="NCBI Taxonomy" id="370345"/>
    <lineage>
        <taxon>Eukaryota</taxon>
        <taxon>Metazoa</taxon>
        <taxon>Spiralia</taxon>
        <taxon>Lophotrochozoa</taxon>
        <taxon>Mollusca</taxon>
        <taxon>Gastropoda</taxon>
        <taxon>Caenogastropoda</taxon>
        <taxon>Sorbeoconcha</taxon>
        <taxon>Cerithioidea</taxon>
        <taxon>Batillariidae</taxon>
        <taxon>Batillaria</taxon>
    </lineage>
</organism>
<reference evidence="1 2" key="1">
    <citation type="journal article" date="2023" name="Sci. Data">
        <title>Genome assembly of the Korean intertidal mud-creeper Batillaria attramentaria.</title>
        <authorList>
            <person name="Patra A.K."/>
            <person name="Ho P.T."/>
            <person name="Jun S."/>
            <person name="Lee S.J."/>
            <person name="Kim Y."/>
            <person name="Won Y.J."/>
        </authorList>
    </citation>
    <scope>NUCLEOTIDE SEQUENCE [LARGE SCALE GENOMIC DNA]</scope>
    <source>
        <strain evidence="1">Wonlab-2016</strain>
    </source>
</reference>
<feature type="non-terminal residue" evidence="1">
    <location>
        <position position="131"/>
    </location>
</feature>
<evidence type="ECO:0000313" key="1">
    <source>
        <dbReference type="EMBL" id="KAK7480710.1"/>
    </source>
</evidence>
<dbReference type="Proteomes" id="UP001519460">
    <property type="component" value="Unassembled WGS sequence"/>
</dbReference>
<name>A0ABD0K023_9CAEN</name>
<comment type="caution">
    <text evidence="1">The sequence shown here is derived from an EMBL/GenBank/DDBJ whole genome shotgun (WGS) entry which is preliminary data.</text>
</comment>
<accession>A0ABD0K023</accession>
<evidence type="ECO:0000313" key="2">
    <source>
        <dbReference type="Proteomes" id="UP001519460"/>
    </source>
</evidence>
<keyword evidence="2" id="KW-1185">Reference proteome</keyword>
<proteinExistence type="predicted"/>
<dbReference type="EMBL" id="JACVVK020000276">
    <property type="protein sequence ID" value="KAK7480710.1"/>
    <property type="molecule type" value="Genomic_DNA"/>
</dbReference>
<protein>
    <submittedName>
        <fullName evidence="1">Uncharacterized protein</fullName>
    </submittedName>
</protein>
<gene>
    <name evidence="1" type="ORF">BaRGS_00028078</name>
</gene>
<dbReference type="AlphaFoldDB" id="A0ABD0K023"/>
<sequence>MENNLRPTQPVFCHRFLRLKFGNRPRQSIRIQSVCHQYVACQTPGCHPREGQTVTLQEVKKEVVPSDTSSPVVTDSASLLVTYPRTAKTVYFLPIRAGWERLEPTVLSEVTVELEGFDSEFVWMGRRYLHT</sequence>